<evidence type="ECO:0000313" key="8">
    <source>
        <dbReference type="Proteomes" id="UP000250125"/>
    </source>
</evidence>
<dbReference type="RefSeq" id="WP_157727135.1">
    <property type="nucleotide sequence ID" value="NZ_CP015103.1"/>
</dbReference>
<dbReference type="AlphaFoldDB" id="A0A2Z2MM86"/>
<evidence type="ECO:0000259" key="6">
    <source>
        <dbReference type="SMART" id="SM00670"/>
    </source>
</evidence>
<dbReference type="GO" id="GO:0090729">
    <property type="term" value="F:toxin activity"/>
    <property type="evidence" value="ECO:0007669"/>
    <property type="project" value="UniProtKB-KW"/>
</dbReference>
<keyword evidence="5" id="KW-0800">Toxin</keyword>
<evidence type="ECO:0000256" key="5">
    <source>
        <dbReference type="HAMAP-Rule" id="MF_00265"/>
    </source>
</evidence>
<dbReference type="KEGG" id="tsl:A3L11_09700"/>
<dbReference type="GO" id="GO:0004540">
    <property type="term" value="F:RNA nuclease activity"/>
    <property type="evidence" value="ECO:0007669"/>
    <property type="project" value="InterPro"/>
</dbReference>
<gene>
    <name evidence="5" type="primary">vapC</name>
    <name evidence="7" type="ORF">A3L11_09700</name>
</gene>
<feature type="binding site" evidence="5">
    <location>
        <position position="118"/>
    </location>
    <ligand>
        <name>Mg(2+)</name>
        <dbReference type="ChEBI" id="CHEBI:18420"/>
    </ligand>
</feature>
<dbReference type="GO" id="GO:0000287">
    <property type="term" value="F:magnesium ion binding"/>
    <property type="evidence" value="ECO:0007669"/>
    <property type="project" value="UniProtKB-UniRule"/>
</dbReference>
<dbReference type="InterPro" id="IPR029060">
    <property type="entry name" value="PIN-like_dom_sf"/>
</dbReference>
<comment type="similarity">
    <text evidence="5">Belongs to the PINc/VapC protein family.</text>
</comment>
<evidence type="ECO:0000256" key="4">
    <source>
        <dbReference type="ARBA" id="ARBA00022801"/>
    </source>
</evidence>
<dbReference type="GO" id="GO:0016787">
    <property type="term" value="F:hydrolase activity"/>
    <property type="evidence" value="ECO:0007669"/>
    <property type="project" value="UniProtKB-KW"/>
</dbReference>
<sequence length="151" mass="17373">MIYLDANVFYNYLFETPLTRKTTKILEKYRNDSATSFSTIEEAIYVVMRKLIAERAGIKNRYDARRYLRTKDGKAIVEESFESVLAVLFEYSIDLIEDITSVGLIEMYAVKYGLMPRDAQIVATCVTHGIKKIATFDTDFDAVKELAVIRE</sequence>
<dbReference type="GeneID" id="33318513"/>
<feature type="binding site" evidence="5">
    <location>
        <position position="5"/>
    </location>
    <ligand>
        <name>Mg(2+)</name>
        <dbReference type="ChEBI" id="CHEBI:18420"/>
    </ligand>
</feature>
<keyword evidence="3 5" id="KW-0479">Metal-binding</keyword>
<comment type="cofactor">
    <cofactor evidence="5">
        <name>Mg(2+)</name>
        <dbReference type="ChEBI" id="CHEBI:18420"/>
    </cofactor>
</comment>
<dbReference type="OrthoDB" id="21406at2157"/>
<dbReference type="PANTHER" id="PTHR39677:SF4">
    <property type="entry name" value="RIBONUCLEASE VAPC6"/>
    <property type="match status" value="1"/>
</dbReference>
<feature type="domain" description="PIN" evidence="6">
    <location>
        <begin position="1"/>
        <end position="142"/>
    </location>
</feature>
<comment type="function">
    <text evidence="5">Toxic component of a toxin-antitoxin (TA) system. An RNase.</text>
</comment>
<accession>A0A2Z2MM86</accession>
<keyword evidence="1 5" id="KW-1277">Toxin-antitoxin system</keyword>
<evidence type="ECO:0000256" key="1">
    <source>
        <dbReference type="ARBA" id="ARBA00022649"/>
    </source>
</evidence>
<dbReference type="InterPro" id="IPR022907">
    <property type="entry name" value="VapC_family"/>
</dbReference>
<organism evidence="7 8">
    <name type="scientific">Thermococcus siculi</name>
    <dbReference type="NCBI Taxonomy" id="72803"/>
    <lineage>
        <taxon>Archaea</taxon>
        <taxon>Methanobacteriati</taxon>
        <taxon>Methanobacteriota</taxon>
        <taxon>Thermococci</taxon>
        <taxon>Thermococcales</taxon>
        <taxon>Thermococcaceae</taxon>
        <taxon>Thermococcus</taxon>
    </lineage>
</organism>
<dbReference type="EMBL" id="CP015103">
    <property type="protein sequence ID" value="ASJ09489.1"/>
    <property type="molecule type" value="Genomic_DNA"/>
</dbReference>
<dbReference type="SMART" id="SM00670">
    <property type="entry name" value="PINc"/>
    <property type="match status" value="1"/>
</dbReference>
<protein>
    <recommendedName>
        <fullName evidence="5">Ribonuclease VapC</fullName>
        <shortName evidence="5">RNase VapC</shortName>
        <ecNumber evidence="5">3.1.-.-</ecNumber>
    </recommendedName>
    <alternativeName>
        <fullName evidence="5">Putative toxin VapC</fullName>
    </alternativeName>
</protein>
<dbReference type="Pfam" id="PF01850">
    <property type="entry name" value="PIN"/>
    <property type="match status" value="1"/>
</dbReference>
<proteinExistence type="inferred from homology"/>
<dbReference type="HAMAP" id="MF_00265">
    <property type="entry name" value="VapC_Nob1"/>
    <property type="match status" value="1"/>
</dbReference>
<reference evidence="7 8" key="1">
    <citation type="submission" date="2016-04" db="EMBL/GenBank/DDBJ databases">
        <title>Complete genome sequence of Thermococcus siculi type strain RG-20.</title>
        <authorList>
            <person name="Oger P.M."/>
        </authorList>
    </citation>
    <scope>NUCLEOTIDE SEQUENCE [LARGE SCALE GENOMIC DNA]</scope>
    <source>
        <strain evidence="7 8">RG-20</strain>
    </source>
</reference>
<dbReference type="SUPFAM" id="SSF88723">
    <property type="entry name" value="PIN domain-like"/>
    <property type="match status" value="1"/>
</dbReference>
<dbReference type="Gene3D" id="3.40.50.1010">
    <property type="entry name" value="5'-nuclease"/>
    <property type="match status" value="1"/>
</dbReference>
<evidence type="ECO:0000313" key="7">
    <source>
        <dbReference type="EMBL" id="ASJ09489.1"/>
    </source>
</evidence>
<dbReference type="PANTHER" id="PTHR39677">
    <property type="entry name" value="RIBONUCLEASE VAPC6"/>
    <property type="match status" value="1"/>
</dbReference>
<evidence type="ECO:0000256" key="3">
    <source>
        <dbReference type="ARBA" id="ARBA00022723"/>
    </source>
</evidence>
<keyword evidence="4 5" id="KW-0378">Hydrolase</keyword>
<dbReference type="Proteomes" id="UP000250125">
    <property type="component" value="Chromosome"/>
</dbReference>
<keyword evidence="5" id="KW-0460">Magnesium</keyword>
<keyword evidence="2 5" id="KW-0540">Nuclease</keyword>
<evidence type="ECO:0000256" key="2">
    <source>
        <dbReference type="ARBA" id="ARBA00022722"/>
    </source>
</evidence>
<dbReference type="EC" id="3.1.-.-" evidence="5"/>
<keyword evidence="8" id="KW-1185">Reference proteome</keyword>
<dbReference type="InterPro" id="IPR002716">
    <property type="entry name" value="PIN_dom"/>
</dbReference>
<name>A0A2Z2MM86_9EURY</name>